<gene>
    <name evidence="1" type="ORF">K3G42_000565</name>
</gene>
<dbReference type="EMBL" id="CM037614">
    <property type="protein sequence ID" value="KAH8015262.1"/>
    <property type="molecule type" value="Genomic_DNA"/>
</dbReference>
<sequence length="130" mass="14502">MQAAFLGRPKKKETRPIRARYFASVWCFAWRVSSSPPPSFNSLLFLLPCTQTRRDLKKEPLSLQPPAGPERLPGLPLPTLDILDKFGEKKEIIGMGKMDGCSGPACFLRGHWFLSAKGFSTSVSDLHIAR</sequence>
<dbReference type="Proteomes" id="UP000827872">
    <property type="component" value="Linkage Group LG01"/>
</dbReference>
<evidence type="ECO:0000313" key="1">
    <source>
        <dbReference type="EMBL" id="KAH8015262.1"/>
    </source>
</evidence>
<keyword evidence="2" id="KW-1185">Reference proteome</keyword>
<proteinExistence type="predicted"/>
<accession>A0ACB8G6R2</accession>
<comment type="caution">
    <text evidence="1">The sequence shown here is derived from an EMBL/GenBank/DDBJ whole genome shotgun (WGS) entry which is preliminary data.</text>
</comment>
<name>A0ACB8G6R2_9SAUR</name>
<organism evidence="1 2">
    <name type="scientific">Sphaerodactylus townsendi</name>
    <dbReference type="NCBI Taxonomy" id="933632"/>
    <lineage>
        <taxon>Eukaryota</taxon>
        <taxon>Metazoa</taxon>
        <taxon>Chordata</taxon>
        <taxon>Craniata</taxon>
        <taxon>Vertebrata</taxon>
        <taxon>Euteleostomi</taxon>
        <taxon>Lepidosauria</taxon>
        <taxon>Squamata</taxon>
        <taxon>Bifurcata</taxon>
        <taxon>Gekkota</taxon>
        <taxon>Sphaerodactylidae</taxon>
        <taxon>Sphaerodactylus</taxon>
    </lineage>
</organism>
<reference evidence="1" key="1">
    <citation type="submission" date="2021-08" db="EMBL/GenBank/DDBJ databases">
        <title>The first chromosome-level gecko genome reveals the dynamic sex chromosomes of Neotropical dwarf geckos (Sphaerodactylidae: Sphaerodactylus).</title>
        <authorList>
            <person name="Pinto B.J."/>
            <person name="Keating S.E."/>
            <person name="Gamble T."/>
        </authorList>
    </citation>
    <scope>NUCLEOTIDE SEQUENCE</scope>
    <source>
        <strain evidence="1">TG3544</strain>
    </source>
</reference>
<evidence type="ECO:0000313" key="2">
    <source>
        <dbReference type="Proteomes" id="UP000827872"/>
    </source>
</evidence>
<protein>
    <submittedName>
        <fullName evidence="1">Uncharacterized protein</fullName>
    </submittedName>
</protein>